<dbReference type="OMA" id="NDHIFRH"/>
<name>T1KSN5_TETUR</name>
<dbReference type="Proteomes" id="UP000015104">
    <property type="component" value="Unassembled WGS sequence"/>
</dbReference>
<keyword evidence="3 5" id="KW-0694">RNA-binding</keyword>
<dbReference type="EMBL" id="CAEY01000505">
    <property type="status" value="NOT_ANNOTATED_CDS"/>
    <property type="molecule type" value="Genomic_DNA"/>
</dbReference>
<dbReference type="eggNOG" id="KOG0127">
    <property type="taxonomic scope" value="Eukaryota"/>
</dbReference>
<evidence type="ECO:0000256" key="2">
    <source>
        <dbReference type="ARBA" id="ARBA00022737"/>
    </source>
</evidence>
<dbReference type="OrthoDB" id="3945418at2759"/>
<organism evidence="8 9">
    <name type="scientific">Tetranychus urticae</name>
    <name type="common">Two-spotted spider mite</name>
    <dbReference type="NCBI Taxonomy" id="32264"/>
    <lineage>
        <taxon>Eukaryota</taxon>
        <taxon>Metazoa</taxon>
        <taxon>Ecdysozoa</taxon>
        <taxon>Arthropoda</taxon>
        <taxon>Chelicerata</taxon>
        <taxon>Arachnida</taxon>
        <taxon>Acari</taxon>
        <taxon>Acariformes</taxon>
        <taxon>Trombidiformes</taxon>
        <taxon>Prostigmata</taxon>
        <taxon>Eleutherengona</taxon>
        <taxon>Raphignathae</taxon>
        <taxon>Tetranychoidea</taxon>
        <taxon>Tetranychidae</taxon>
        <taxon>Tetranychus</taxon>
    </lineage>
</organism>
<keyword evidence="4" id="KW-0539">Nucleus</keyword>
<evidence type="ECO:0000313" key="8">
    <source>
        <dbReference type="EnsemblMetazoa" id="tetur20g00240.1"/>
    </source>
</evidence>
<sequence>MSSDDESTVSTKKERTSLRDAREGKTIFVKSLSFDCKKDDLVNFMTEFGELEYCMFCKDEFGHPRGTAFVKFVNKEDADKCLASYRNEPQKFVLVNRKFEVFLAVTKGKAQELSQKRKTKLRDKRNLYLAKEGLIYPDSPASEGVSQNDLKKRLQLEVAKRSKLGNLNNFVSRNRLCIHNIPEDYTDKQLRNLCLKVIDNSKAKITEAKIIRNVNQAGLGKSSGFGFVTFSSHADALQCLRRLNNNPNTFTAHKRPIVEFSIEKLSAVRKKRKNGDFHTEQDHTDFTDIPDEEMDYMGVKAKPFKEDEPIVLPKVNRKMYENMEKLKKRGKSLRQEAKKMKVMKQIKEAKANRQKKIENKQEANEWRKLKMKKMKMQKNGNKKNHYD</sequence>
<dbReference type="KEGG" id="tut:107366967"/>
<dbReference type="SUPFAM" id="SSF54928">
    <property type="entry name" value="RNA-binding domain, RBD"/>
    <property type="match status" value="1"/>
</dbReference>
<dbReference type="SMART" id="SM00360">
    <property type="entry name" value="RRM"/>
    <property type="match status" value="2"/>
</dbReference>
<evidence type="ECO:0000256" key="5">
    <source>
        <dbReference type="PROSITE-ProRule" id="PRU00176"/>
    </source>
</evidence>
<evidence type="ECO:0000256" key="3">
    <source>
        <dbReference type="ARBA" id="ARBA00022884"/>
    </source>
</evidence>
<dbReference type="GO" id="GO:0005730">
    <property type="term" value="C:nucleolus"/>
    <property type="evidence" value="ECO:0007669"/>
    <property type="project" value="TreeGrafter"/>
</dbReference>
<dbReference type="STRING" id="32264.T1KSN5"/>
<dbReference type="CDD" id="cd12416">
    <property type="entry name" value="RRM4_RBM28_like"/>
    <property type="match status" value="1"/>
</dbReference>
<comment type="subcellular location">
    <subcellularLocation>
        <location evidence="1">Nucleus</location>
    </subcellularLocation>
</comment>
<dbReference type="PANTHER" id="PTHR48039">
    <property type="entry name" value="RNA-BINDING MOTIF PROTEIN 14B"/>
    <property type="match status" value="1"/>
</dbReference>
<evidence type="ECO:0000256" key="4">
    <source>
        <dbReference type="ARBA" id="ARBA00023242"/>
    </source>
</evidence>
<dbReference type="HOGENOM" id="CLU_714411_0_0_1"/>
<dbReference type="FunFam" id="3.30.70.330:FF:000182">
    <property type="entry name" value="RNA-binding motif protein 28"/>
    <property type="match status" value="1"/>
</dbReference>
<accession>T1KSN5</accession>
<dbReference type="InterPro" id="IPR051945">
    <property type="entry name" value="RRM_MRD1_RNA_proc_ribogen"/>
</dbReference>
<evidence type="ECO:0000256" key="1">
    <source>
        <dbReference type="ARBA" id="ARBA00004123"/>
    </source>
</evidence>
<evidence type="ECO:0000259" key="7">
    <source>
        <dbReference type="PROSITE" id="PS50102"/>
    </source>
</evidence>
<proteinExistence type="predicted"/>
<reference evidence="8" key="2">
    <citation type="submission" date="2015-06" db="UniProtKB">
        <authorList>
            <consortium name="EnsemblMetazoa"/>
        </authorList>
    </citation>
    <scope>IDENTIFICATION</scope>
</reference>
<feature type="coiled-coil region" evidence="6">
    <location>
        <begin position="316"/>
        <end position="363"/>
    </location>
</feature>
<evidence type="ECO:0000256" key="6">
    <source>
        <dbReference type="SAM" id="Coils"/>
    </source>
</evidence>
<evidence type="ECO:0000313" key="9">
    <source>
        <dbReference type="Proteomes" id="UP000015104"/>
    </source>
</evidence>
<feature type="domain" description="RRM" evidence="7">
    <location>
        <begin position="174"/>
        <end position="263"/>
    </location>
</feature>
<dbReference type="InterPro" id="IPR012677">
    <property type="entry name" value="Nucleotide-bd_a/b_plait_sf"/>
</dbReference>
<keyword evidence="6" id="KW-0175">Coiled coil</keyword>
<dbReference type="EnsemblMetazoa" id="tetur20g00240.1">
    <property type="protein sequence ID" value="tetur20g00240.1"/>
    <property type="gene ID" value="tetur20g00240"/>
</dbReference>
<dbReference type="InterPro" id="IPR000504">
    <property type="entry name" value="RRM_dom"/>
</dbReference>
<dbReference type="PANTHER" id="PTHR48039:SF5">
    <property type="entry name" value="RNA-BINDING PROTEIN 28"/>
    <property type="match status" value="1"/>
</dbReference>
<dbReference type="Pfam" id="PF00076">
    <property type="entry name" value="RRM_1"/>
    <property type="match status" value="2"/>
</dbReference>
<dbReference type="GO" id="GO:0003729">
    <property type="term" value="F:mRNA binding"/>
    <property type="evidence" value="ECO:0007669"/>
    <property type="project" value="TreeGrafter"/>
</dbReference>
<reference evidence="9" key="1">
    <citation type="submission" date="2011-08" db="EMBL/GenBank/DDBJ databases">
        <authorList>
            <person name="Rombauts S."/>
        </authorList>
    </citation>
    <scope>NUCLEOTIDE SEQUENCE</scope>
    <source>
        <strain evidence="9">London</strain>
    </source>
</reference>
<protein>
    <recommendedName>
        <fullName evidence="7">RRM domain-containing protein</fullName>
    </recommendedName>
</protein>
<gene>
    <name evidence="8" type="primary">107366967</name>
</gene>
<keyword evidence="9" id="KW-1185">Reference proteome</keyword>
<dbReference type="InterPro" id="IPR035979">
    <property type="entry name" value="RBD_domain_sf"/>
</dbReference>
<dbReference type="Gene3D" id="3.30.70.330">
    <property type="match status" value="2"/>
</dbReference>
<feature type="domain" description="RRM" evidence="7">
    <location>
        <begin position="25"/>
        <end position="106"/>
    </location>
</feature>
<dbReference type="PROSITE" id="PS50102">
    <property type="entry name" value="RRM"/>
    <property type="match status" value="2"/>
</dbReference>
<dbReference type="AlphaFoldDB" id="T1KSN5"/>
<keyword evidence="2" id="KW-0677">Repeat</keyword>